<evidence type="ECO:0000256" key="5">
    <source>
        <dbReference type="ARBA" id="ARBA00022519"/>
    </source>
</evidence>
<keyword evidence="4" id="KW-1003">Cell membrane</keyword>
<keyword evidence="6" id="KW-0812">Transmembrane</keyword>
<accession>A0A9X2CBS4</accession>
<dbReference type="GO" id="GO:0009276">
    <property type="term" value="C:Gram-negative-bacterium-type cell wall"/>
    <property type="evidence" value="ECO:0007669"/>
    <property type="project" value="InterPro"/>
</dbReference>
<evidence type="ECO:0000256" key="9">
    <source>
        <dbReference type="ARBA" id="ARBA00023136"/>
    </source>
</evidence>
<comment type="function">
    <text evidence="10">Inner membrane component of the type II secretion system required for the energy-dependent secretion of extracellular factors such as proteases and toxins from the periplasm.</text>
</comment>
<comment type="caution">
    <text evidence="13">The sequence shown here is derived from an EMBL/GenBank/DDBJ whole genome shotgun (WGS) entry which is preliminary data.</text>
</comment>
<evidence type="ECO:0000256" key="2">
    <source>
        <dbReference type="ARBA" id="ARBA00005318"/>
    </source>
</evidence>
<feature type="domain" description="GspL cytoplasmic actin-ATPase-like" evidence="11">
    <location>
        <begin position="5"/>
        <end position="242"/>
    </location>
</feature>
<dbReference type="InterPro" id="IPR024230">
    <property type="entry name" value="GspL_cyto_dom"/>
</dbReference>
<proteinExistence type="inferred from homology"/>
<evidence type="ECO:0000256" key="1">
    <source>
        <dbReference type="ARBA" id="ARBA00004377"/>
    </source>
</evidence>
<evidence type="ECO:0000256" key="10">
    <source>
        <dbReference type="PIRNR" id="PIRNR015761"/>
    </source>
</evidence>
<evidence type="ECO:0000256" key="8">
    <source>
        <dbReference type="ARBA" id="ARBA00022989"/>
    </source>
</evidence>
<dbReference type="Pfam" id="PF12693">
    <property type="entry name" value="GspL_C"/>
    <property type="match status" value="1"/>
</dbReference>
<dbReference type="InterPro" id="IPR043129">
    <property type="entry name" value="ATPase_NBD"/>
</dbReference>
<comment type="subcellular location">
    <subcellularLocation>
        <location evidence="1">Cell inner membrane</location>
        <topology evidence="1">Single-pass membrane protein</topology>
    </subcellularLocation>
</comment>
<dbReference type="GO" id="GO:0015627">
    <property type="term" value="C:type II protein secretion system complex"/>
    <property type="evidence" value="ECO:0007669"/>
    <property type="project" value="InterPro"/>
</dbReference>
<dbReference type="PIRSF" id="PIRSF015761">
    <property type="entry name" value="Protein_L"/>
    <property type="match status" value="1"/>
</dbReference>
<evidence type="ECO:0000256" key="4">
    <source>
        <dbReference type="ARBA" id="ARBA00022475"/>
    </source>
</evidence>
<keyword evidence="5" id="KW-0997">Cell inner membrane</keyword>
<dbReference type="InterPro" id="IPR025691">
    <property type="entry name" value="GspL_pp_dom"/>
</dbReference>
<dbReference type="SUPFAM" id="SSF53067">
    <property type="entry name" value="Actin-like ATPase domain"/>
    <property type="match status" value="2"/>
</dbReference>
<dbReference type="InterPro" id="IPR007812">
    <property type="entry name" value="T2SS_protein-GspL"/>
</dbReference>
<comment type="similarity">
    <text evidence="2 10">Belongs to the GSP L family.</text>
</comment>
<dbReference type="GO" id="GO:0005886">
    <property type="term" value="C:plasma membrane"/>
    <property type="evidence" value="ECO:0007669"/>
    <property type="project" value="UniProtKB-SubCell"/>
</dbReference>
<dbReference type="Proteomes" id="UP001139408">
    <property type="component" value="Unassembled WGS sequence"/>
</dbReference>
<keyword evidence="3 10" id="KW-0813">Transport</keyword>
<dbReference type="Gene3D" id="3.30.420.370">
    <property type="match status" value="1"/>
</dbReference>
<evidence type="ECO:0000313" key="13">
    <source>
        <dbReference type="EMBL" id="MCL1105158.1"/>
    </source>
</evidence>
<dbReference type="Gene3D" id="3.30.1360.100">
    <property type="entry name" value="General secretion pathway protein M, EpsM"/>
    <property type="match status" value="1"/>
</dbReference>
<evidence type="ECO:0000259" key="11">
    <source>
        <dbReference type="Pfam" id="PF05134"/>
    </source>
</evidence>
<evidence type="ECO:0000256" key="3">
    <source>
        <dbReference type="ARBA" id="ARBA00022448"/>
    </source>
</evidence>
<feature type="domain" description="GspL periplasmic" evidence="12">
    <location>
        <begin position="246"/>
        <end position="401"/>
    </location>
</feature>
<keyword evidence="9" id="KW-0472">Membrane</keyword>
<dbReference type="AlphaFoldDB" id="A0A9X2CBS4"/>
<dbReference type="EMBL" id="JAKILJ010000014">
    <property type="protein sequence ID" value="MCL1105158.1"/>
    <property type="molecule type" value="Genomic_DNA"/>
</dbReference>
<evidence type="ECO:0000313" key="14">
    <source>
        <dbReference type="Proteomes" id="UP001139408"/>
    </source>
</evidence>
<protein>
    <recommendedName>
        <fullName evidence="10">Type II secretion system protein L</fullName>
        <shortName evidence="10">T2SS protein L</shortName>
    </recommendedName>
</protein>
<sequence length="402" mass="44383">MSERLFIRLGKTSEHPCSWLVWSEQEQEIIASGELADAASLSTLAERAGNRPVDVLVPAASMTLTQIALPEKGQRQALKALPYMLEETLATDVDNMHFVVGPREGEQLNVAAVAHEQMQAWLAWLQEAGLKVKRIVPDCLALPLEQCRWAAMSLGNEYLIRTSEGSGISLPKAWSTFALPQLVNNATALNDNQTINVASYSDDIAIEGVQVDNKPLDLPMMVLAKGILNAPINLLSGIYKPKREYSKHLIVWKNAAIMVVVAIVLALINKGLAIHQLNNDTDLLRAQSEVIFKQAVPGVNRIVNLRSQMDSELRRMQGQGGGAAFFEMLDGLKPAFNKVPDLKPNSLRFEGNREELRMQITAQNYAQVDQFKEIVAKDFQLEGGAMNSTDENVTSTLTLRTK</sequence>
<gene>
    <name evidence="13" type="primary">gspL</name>
    <name evidence="13" type="ORF">L2749_07765</name>
</gene>
<dbReference type="RefSeq" id="WP_188924785.1">
    <property type="nucleotide sequence ID" value="NZ_BMQI01000014.1"/>
</dbReference>
<dbReference type="Gene3D" id="3.30.420.380">
    <property type="match status" value="1"/>
</dbReference>
<organism evidence="13 14">
    <name type="scientific">Shewanella algicola</name>
    <dbReference type="NCBI Taxonomy" id="640633"/>
    <lineage>
        <taxon>Bacteria</taxon>
        <taxon>Pseudomonadati</taxon>
        <taxon>Pseudomonadota</taxon>
        <taxon>Gammaproteobacteria</taxon>
        <taxon>Alteromonadales</taxon>
        <taxon>Shewanellaceae</taxon>
        <taxon>Shewanella</taxon>
    </lineage>
</organism>
<evidence type="ECO:0000256" key="6">
    <source>
        <dbReference type="ARBA" id="ARBA00022692"/>
    </source>
</evidence>
<reference evidence="13" key="1">
    <citation type="submission" date="2022-01" db="EMBL/GenBank/DDBJ databases">
        <title>Whole genome-based taxonomy of the Shewanellaceae.</title>
        <authorList>
            <person name="Martin-Rodriguez A.J."/>
        </authorList>
    </citation>
    <scope>NUCLEOTIDE SEQUENCE</scope>
    <source>
        <strain evidence="13">DSM 23803</strain>
    </source>
</reference>
<dbReference type="CDD" id="cd24017">
    <property type="entry name" value="ASKHA_T2SSL_N"/>
    <property type="match status" value="1"/>
</dbReference>
<evidence type="ECO:0000256" key="7">
    <source>
        <dbReference type="ARBA" id="ARBA00022927"/>
    </source>
</evidence>
<dbReference type="NCBIfam" id="TIGR01709">
    <property type="entry name" value="typeII_sec_gspL"/>
    <property type="match status" value="1"/>
</dbReference>
<keyword evidence="8" id="KW-1133">Transmembrane helix</keyword>
<dbReference type="GO" id="GO:0015628">
    <property type="term" value="P:protein secretion by the type II secretion system"/>
    <property type="evidence" value="ECO:0007669"/>
    <property type="project" value="InterPro"/>
</dbReference>
<keyword evidence="7 10" id="KW-0653">Protein transport</keyword>
<dbReference type="Pfam" id="PF05134">
    <property type="entry name" value="T2SSL"/>
    <property type="match status" value="1"/>
</dbReference>
<evidence type="ECO:0000259" key="12">
    <source>
        <dbReference type="Pfam" id="PF12693"/>
    </source>
</evidence>
<keyword evidence="14" id="KW-1185">Reference proteome</keyword>
<name>A0A9X2CBS4_9GAMM</name>